<reference evidence="3 4" key="1">
    <citation type="submission" date="2019-04" db="EMBL/GenBank/DDBJ databases">
        <title>Chromosome genome assembly for Takifugu flavidus.</title>
        <authorList>
            <person name="Xiao S."/>
        </authorList>
    </citation>
    <scope>NUCLEOTIDE SEQUENCE [LARGE SCALE GENOMIC DNA]</scope>
    <source>
        <strain evidence="3">HTHZ2018</strain>
        <tissue evidence="3">Muscle</tissue>
    </source>
</reference>
<dbReference type="Pfam" id="PF00149">
    <property type="entry name" value="Metallophos"/>
    <property type="match status" value="1"/>
</dbReference>
<sequence>MVRKKGKEEEREKEREKGRERLELMAGEEETFLRAKHRTFSGLTEAAERQWSGPFCFIQAADPQLGLMKAWRDSNCDSDGDEWAEEVELTKQAVEAVNHLRPRPRFMVLCGDLVHALPGSSYKELQERDLKAVLTGTDPSIPLVFVSGNHDLGNTPTPSSVEQYCKCWGDDYFSFWVGGVFCLVLNSQFFFDAMACPELSKAQEAWLEEQLSRVTTMEPKPKHILVFQHIPLYIESPNEEDDYFNLQKATRKRLLDRFKQAGERKSRLKLKELHINSIGSNGEPQRAPETKAESHEGKLGFVTCLNLWTRFRNRMFWSWIKRLCPLWERSSLQRGSCQGLFASKLIISTYPDLAGHRRAMRINGSPCWCTLSATN</sequence>
<dbReference type="GO" id="GO:0016787">
    <property type="term" value="F:hydrolase activity"/>
    <property type="evidence" value="ECO:0007669"/>
    <property type="project" value="InterPro"/>
</dbReference>
<dbReference type="EMBL" id="RHFK02000001">
    <property type="protein sequence ID" value="TWW81532.1"/>
    <property type="molecule type" value="Genomic_DNA"/>
</dbReference>
<evidence type="ECO:0000256" key="1">
    <source>
        <dbReference type="SAM" id="MobiDB-lite"/>
    </source>
</evidence>
<dbReference type="PANTHER" id="PTHR43143">
    <property type="entry name" value="METALLOPHOSPHOESTERASE, CALCINEURIN SUPERFAMILY"/>
    <property type="match status" value="1"/>
</dbReference>
<gene>
    <name evidence="3" type="ORF">D4764_01G0013470</name>
</gene>
<dbReference type="SUPFAM" id="SSF56300">
    <property type="entry name" value="Metallo-dependent phosphatases"/>
    <property type="match status" value="1"/>
</dbReference>
<evidence type="ECO:0000313" key="3">
    <source>
        <dbReference type="EMBL" id="TWW81532.1"/>
    </source>
</evidence>
<organism evidence="3 4">
    <name type="scientific">Takifugu flavidus</name>
    <name type="common">sansaifugu</name>
    <dbReference type="NCBI Taxonomy" id="433684"/>
    <lineage>
        <taxon>Eukaryota</taxon>
        <taxon>Metazoa</taxon>
        <taxon>Chordata</taxon>
        <taxon>Craniata</taxon>
        <taxon>Vertebrata</taxon>
        <taxon>Euteleostomi</taxon>
        <taxon>Actinopterygii</taxon>
        <taxon>Neopterygii</taxon>
        <taxon>Teleostei</taxon>
        <taxon>Neoteleostei</taxon>
        <taxon>Acanthomorphata</taxon>
        <taxon>Eupercaria</taxon>
        <taxon>Tetraodontiformes</taxon>
        <taxon>Tetradontoidea</taxon>
        <taxon>Tetraodontidae</taxon>
        <taxon>Takifugu</taxon>
    </lineage>
</organism>
<accession>A0A5C6PNV6</accession>
<dbReference type="InterPro" id="IPR029052">
    <property type="entry name" value="Metallo-depent_PP-like"/>
</dbReference>
<comment type="caution">
    <text evidence="3">The sequence shown here is derived from an EMBL/GenBank/DDBJ whole genome shotgun (WGS) entry which is preliminary data.</text>
</comment>
<evidence type="ECO:0000259" key="2">
    <source>
        <dbReference type="Pfam" id="PF00149"/>
    </source>
</evidence>
<feature type="region of interest" description="Disordered" evidence="1">
    <location>
        <begin position="1"/>
        <end position="20"/>
    </location>
</feature>
<feature type="domain" description="Calcineurin-like phosphoesterase" evidence="2">
    <location>
        <begin position="95"/>
        <end position="242"/>
    </location>
</feature>
<dbReference type="InterPro" id="IPR004843">
    <property type="entry name" value="Calcineurin-like_PHP"/>
</dbReference>
<dbReference type="InterPro" id="IPR051918">
    <property type="entry name" value="STPP_CPPED1"/>
</dbReference>
<protein>
    <submittedName>
        <fullName evidence="3">Serine/threonine-protein phosphatase CPPED1</fullName>
    </submittedName>
</protein>
<name>A0A5C6PNV6_9TELE</name>
<dbReference type="Proteomes" id="UP000324091">
    <property type="component" value="Chromosome 1"/>
</dbReference>
<dbReference type="AlphaFoldDB" id="A0A5C6PNV6"/>
<proteinExistence type="predicted"/>
<keyword evidence="4" id="KW-1185">Reference proteome</keyword>
<dbReference type="Gene3D" id="3.60.21.10">
    <property type="match status" value="1"/>
</dbReference>
<dbReference type="PANTHER" id="PTHR43143:SF1">
    <property type="entry name" value="SERINE_THREONINE-PROTEIN PHOSPHATASE CPPED1"/>
    <property type="match status" value="1"/>
</dbReference>
<evidence type="ECO:0000313" key="4">
    <source>
        <dbReference type="Proteomes" id="UP000324091"/>
    </source>
</evidence>